<reference evidence="2" key="1">
    <citation type="submission" date="2023-06" db="EMBL/GenBank/DDBJ databases">
        <title>Genome-scale phylogeny and comparative genomics of the fungal order Sordariales.</title>
        <authorList>
            <consortium name="Lawrence Berkeley National Laboratory"/>
            <person name="Hensen N."/>
            <person name="Bonometti L."/>
            <person name="Westerberg I."/>
            <person name="Brannstrom I.O."/>
            <person name="Guillou S."/>
            <person name="Cros-Aarteil S."/>
            <person name="Calhoun S."/>
            <person name="Haridas S."/>
            <person name="Kuo A."/>
            <person name="Mondo S."/>
            <person name="Pangilinan J."/>
            <person name="Riley R."/>
            <person name="LaButti K."/>
            <person name="Andreopoulos B."/>
            <person name="Lipzen A."/>
            <person name="Chen C."/>
            <person name="Yanf M."/>
            <person name="Daum C."/>
            <person name="Ng V."/>
            <person name="Clum A."/>
            <person name="Steindorff A."/>
            <person name="Ohm R."/>
            <person name="Martin F."/>
            <person name="Silar P."/>
            <person name="Natvig D."/>
            <person name="Lalanne C."/>
            <person name="Gautier V."/>
            <person name="Ament-velasquez S.L."/>
            <person name="Kruys A."/>
            <person name="Hutchinson M.I."/>
            <person name="Powell A.J."/>
            <person name="Barry K."/>
            <person name="Miller A.N."/>
            <person name="Grigoriev I.V."/>
            <person name="Debuchy R."/>
            <person name="Gladieux P."/>
            <person name="Thoren M.H."/>
            <person name="Johannesson H."/>
        </authorList>
    </citation>
    <scope>NUCLEOTIDE SEQUENCE</scope>
    <source>
        <strain evidence="2">SMH3187-1</strain>
    </source>
</reference>
<organism evidence="2 3">
    <name type="scientific">Schizothecium vesticola</name>
    <dbReference type="NCBI Taxonomy" id="314040"/>
    <lineage>
        <taxon>Eukaryota</taxon>
        <taxon>Fungi</taxon>
        <taxon>Dikarya</taxon>
        <taxon>Ascomycota</taxon>
        <taxon>Pezizomycotina</taxon>
        <taxon>Sordariomycetes</taxon>
        <taxon>Sordariomycetidae</taxon>
        <taxon>Sordariales</taxon>
        <taxon>Schizotheciaceae</taxon>
        <taxon>Schizothecium</taxon>
    </lineage>
</organism>
<sequence length="265" mass="29498">MALGQQPWECSHNPLLPLSRLLVASSLWERVVDLPLPRRPQYRASSPRFPRTRKKSSVKCDSSIHPVHSGSRYVVADTHRPPRSSGKKQPEPGRRCCAACTKNRATKVLRRRGGGHRWVDENELGDGCPRAPAFSLSVLVLPTGVATCNLQRRPKNWKRFPAAKAGAFSLFSLREATPSPFIGPNPPHVCILRVPFRTQPRQHRAGGGCCNPISSHLRRYHETPGTWLPGVDLFFSHPSAAHTSCFPKLPNNRGRAPPSFVWRPG</sequence>
<proteinExistence type="predicted"/>
<comment type="caution">
    <text evidence="2">The sequence shown here is derived from an EMBL/GenBank/DDBJ whole genome shotgun (WGS) entry which is preliminary data.</text>
</comment>
<gene>
    <name evidence="2" type="ORF">B0T18DRAFT_219007</name>
</gene>
<dbReference type="AlphaFoldDB" id="A0AA40JZY5"/>
<protein>
    <submittedName>
        <fullName evidence="2">Uncharacterized protein</fullName>
    </submittedName>
</protein>
<accession>A0AA40JZY5</accession>
<dbReference type="EMBL" id="JAUKUD010000006">
    <property type="protein sequence ID" value="KAK0740866.1"/>
    <property type="molecule type" value="Genomic_DNA"/>
</dbReference>
<keyword evidence="3" id="KW-1185">Reference proteome</keyword>
<evidence type="ECO:0000313" key="2">
    <source>
        <dbReference type="EMBL" id="KAK0740866.1"/>
    </source>
</evidence>
<evidence type="ECO:0000313" key="3">
    <source>
        <dbReference type="Proteomes" id="UP001172155"/>
    </source>
</evidence>
<feature type="region of interest" description="Disordered" evidence="1">
    <location>
        <begin position="39"/>
        <end position="94"/>
    </location>
</feature>
<evidence type="ECO:0000256" key="1">
    <source>
        <dbReference type="SAM" id="MobiDB-lite"/>
    </source>
</evidence>
<dbReference type="Proteomes" id="UP001172155">
    <property type="component" value="Unassembled WGS sequence"/>
</dbReference>
<name>A0AA40JZY5_9PEZI</name>